<reference evidence="1 2" key="1">
    <citation type="submission" date="2021-06" db="EMBL/GenBank/DDBJ databases">
        <title>Caerostris darwini draft genome.</title>
        <authorList>
            <person name="Kono N."/>
            <person name="Arakawa K."/>
        </authorList>
    </citation>
    <scope>NUCLEOTIDE SEQUENCE [LARGE SCALE GENOMIC DNA]</scope>
</reference>
<dbReference type="AlphaFoldDB" id="A0AAV4W517"/>
<evidence type="ECO:0000313" key="1">
    <source>
        <dbReference type="EMBL" id="GIY76994.1"/>
    </source>
</evidence>
<dbReference type="Proteomes" id="UP001054837">
    <property type="component" value="Unassembled WGS sequence"/>
</dbReference>
<keyword evidence="2" id="KW-1185">Reference proteome</keyword>
<proteinExistence type="predicted"/>
<gene>
    <name evidence="1" type="ORF">CDAR_45791</name>
</gene>
<sequence>MTRYFLRVALVRSGRTGYGQSLVFLGRDLRNASYAPLFRIHTCPGLAGYLSGGYLSPIREWSLPGCVGDSHGDGALVVSITLW</sequence>
<dbReference type="EMBL" id="BPLQ01014067">
    <property type="protein sequence ID" value="GIY76994.1"/>
    <property type="molecule type" value="Genomic_DNA"/>
</dbReference>
<organism evidence="1 2">
    <name type="scientific">Caerostris darwini</name>
    <dbReference type="NCBI Taxonomy" id="1538125"/>
    <lineage>
        <taxon>Eukaryota</taxon>
        <taxon>Metazoa</taxon>
        <taxon>Ecdysozoa</taxon>
        <taxon>Arthropoda</taxon>
        <taxon>Chelicerata</taxon>
        <taxon>Arachnida</taxon>
        <taxon>Araneae</taxon>
        <taxon>Araneomorphae</taxon>
        <taxon>Entelegynae</taxon>
        <taxon>Araneoidea</taxon>
        <taxon>Araneidae</taxon>
        <taxon>Caerostris</taxon>
    </lineage>
</organism>
<name>A0AAV4W517_9ARAC</name>
<accession>A0AAV4W517</accession>
<comment type="caution">
    <text evidence="1">The sequence shown here is derived from an EMBL/GenBank/DDBJ whole genome shotgun (WGS) entry which is preliminary data.</text>
</comment>
<evidence type="ECO:0000313" key="2">
    <source>
        <dbReference type="Proteomes" id="UP001054837"/>
    </source>
</evidence>
<protein>
    <submittedName>
        <fullName evidence="1">Uncharacterized protein</fullName>
    </submittedName>
</protein>